<evidence type="ECO:0000313" key="1">
    <source>
        <dbReference type="EMBL" id="MEF2110917.1"/>
    </source>
</evidence>
<keyword evidence="2" id="KW-1185">Reference proteome</keyword>
<dbReference type="RefSeq" id="WP_216247571.1">
    <property type="nucleotide sequence ID" value="NZ_JAZHFS010000001.1"/>
</dbReference>
<reference evidence="1 2" key="1">
    <citation type="submission" date="2023-11" db="EMBL/GenBank/DDBJ databases">
        <title>Draft genome sequence of a psychrophilic Clostridium strain from permafrost water brine.</title>
        <authorList>
            <person name="Shcherbakova V.A."/>
            <person name="Trubitsyn V.E."/>
            <person name="Zakharyuk A.G."/>
        </authorList>
    </citation>
    <scope>NUCLEOTIDE SEQUENCE [LARGE SCALE GENOMIC DNA]</scope>
    <source>
        <strain evidence="1 2">14F</strain>
    </source>
</reference>
<dbReference type="Proteomes" id="UP001498469">
    <property type="component" value="Unassembled WGS sequence"/>
</dbReference>
<protein>
    <submittedName>
        <fullName evidence="1">Uncharacterized protein</fullName>
    </submittedName>
</protein>
<evidence type="ECO:0000313" key="2">
    <source>
        <dbReference type="Proteomes" id="UP001498469"/>
    </source>
</evidence>
<organism evidence="1 2">
    <name type="scientific">Clostridium frigoriphilum</name>
    <dbReference type="NCBI Taxonomy" id="443253"/>
    <lineage>
        <taxon>Bacteria</taxon>
        <taxon>Bacillati</taxon>
        <taxon>Bacillota</taxon>
        <taxon>Clostridia</taxon>
        <taxon>Eubacteriales</taxon>
        <taxon>Clostridiaceae</taxon>
        <taxon>Clostridium</taxon>
    </lineage>
</organism>
<gene>
    <name evidence="1" type="ORF">SJI18_01185</name>
</gene>
<dbReference type="EMBL" id="JAZHFS010000001">
    <property type="protein sequence ID" value="MEF2110917.1"/>
    <property type="molecule type" value="Genomic_DNA"/>
</dbReference>
<comment type="caution">
    <text evidence="1">The sequence shown here is derived from an EMBL/GenBank/DDBJ whole genome shotgun (WGS) entry which is preliminary data.</text>
</comment>
<proteinExistence type="predicted"/>
<accession>A0ABU7UJV2</accession>
<sequence length="51" mass="5731">MMKVKKCDEEKKAISKTIIGILTSNELSYSEATEVLEIAQTKLENCKVNIN</sequence>
<name>A0ABU7UJV2_9CLOT</name>